<dbReference type="Proteomes" id="UP001597119">
    <property type="component" value="Unassembled WGS sequence"/>
</dbReference>
<protein>
    <submittedName>
        <fullName evidence="1">Uncharacterized protein</fullName>
    </submittedName>
</protein>
<evidence type="ECO:0000313" key="1">
    <source>
        <dbReference type="EMBL" id="MFD1589292.1"/>
    </source>
</evidence>
<comment type="caution">
    <text evidence="1">The sequence shown here is derived from an EMBL/GenBank/DDBJ whole genome shotgun (WGS) entry which is preliminary data.</text>
</comment>
<dbReference type="RefSeq" id="WP_247381323.1">
    <property type="nucleotide sequence ID" value="NZ_JALLGV010000009.1"/>
</dbReference>
<dbReference type="EMBL" id="JBHUDJ010000015">
    <property type="protein sequence ID" value="MFD1589292.1"/>
    <property type="molecule type" value="Genomic_DNA"/>
</dbReference>
<dbReference type="AlphaFoldDB" id="A0ABD6CG56"/>
<accession>A0ABD6CG56</accession>
<name>A0ABD6CG56_9EURY</name>
<evidence type="ECO:0000313" key="2">
    <source>
        <dbReference type="Proteomes" id="UP001597119"/>
    </source>
</evidence>
<proteinExistence type="predicted"/>
<reference evidence="1 2" key="1">
    <citation type="journal article" date="2019" name="Int. J. Syst. Evol. Microbiol.">
        <title>The Global Catalogue of Microorganisms (GCM) 10K type strain sequencing project: providing services to taxonomists for standard genome sequencing and annotation.</title>
        <authorList>
            <consortium name="The Broad Institute Genomics Platform"/>
            <consortium name="The Broad Institute Genome Sequencing Center for Infectious Disease"/>
            <person name="Wu L."/>
            <person name="Ma J."/>
        </authorList>
    </citation>
    <scope>NUCLEOTIDE SEQUENCE [LARGE SCALE GENOMIC DNA]</scope>
    <source>
        <strain evidence="1 2">CGMCC 1.12125</strain>
    </source>
</reference>
<gene>
    <name evidence="1" type="ORF">ACFR9U_20130</name>
</gene>
<sequence length="57" mass="6318">MRDAITGRPSEREWGGTTREPLAFAWSSVRALPTWRHRTGTAIPLRDRGPAAGSPLF</sequence>
<organism evidence="1 2">
    <name type="scientific">Halorientalis brevis</name>
    <dbReference type="NCBI Taxonomy" id="1126241"/>
    <lineage>
        <taxon>Archaea</taxon>
        <taxon>Methanobacteriati</taxon>
        <taxon>Methanobacteriota</taxon>
        <taxon>Stenosarchaea group</taxon>
        <taxon>Halobacteria</taxon>
        <taxon>Halobacteriales</taxon>
        <taxon>Haloarculaceae</taxon>
        <taxon>Halorientalis</taxon>
    </lineage>
</organism>
<keyword evidence="2" id="KW-1185">Reference proteome</keyword>